<feature type="domain" description="N-acetyltransferase" evidence="1">
    <location>
        <begin position="20"/>
        <end position="129"/>
    </location>
</feature>
<dbReference type="InterPro" id="IPR000182">
    <property type="entry name" value="GNAT_dom"/>
</dbReference>
<dbReference type="PATRIC" id="fig|933944.5.peg.74"/>
<dbReference type="EMBL" id="LJGT01000038">
    <property type="protein sequence ID" value="OEU90117.1"/>
    <property type="molecule type" value="Genomic_DNA"/>
</dbReference>
<protein>
    <recommendedName>
        <fullName evidence="1">N-acetyltransferase domain-containing protein</fullName>
    </recommendedName>
</protein>
<evidence type="ECO:0000313" key="3">
    <source>
        <dbReference type="Proteomes" id="UP000176087"/>
    </source>
</evidence>
<dbReference type="GO" id="GO:0016747">
    <property type="term" value="F:acyltransferase activity, transferring groups other than amino-acyl groups"/>
    <property type="evidence" value="ECO:0007669"/>
    <property type="project" value="InterPro"/>
</dbReference>
<keyword evidence="3" id="KW-1185">Reference proteome</keyword>
<dbReference type="Proteomes" id="UP000176087">
    <property type="component" value="Unassembled WGS sequence"/>
</dbReference>
<accession>A0A1E7JPA1</accession>
<proteinExistence type="predicted"/>
<dbReference type="Pfam" id="PF00583">
    <property type="entry name" value="Acetyltransf_1"/>
    <property type="match status" value="1"/>
</dbReference>
<dbReference type="STRING" id="933944.AN215_11105"/>
<name>A0A1E7JPA1_9ACTN</name>
<evidence type="ECO:0000259" key="1">
    <source>
        <dbReference type="Pfam" id="PF00583"/>
    </source>
</evidence>
<reference evidence="2 3" key="1">
    <citation type="journal article" date="2016" name="Front. Microbiol.">
        <title>Comparative Genomics Analysis of Streptomyces Species Reveals Their Adaptation to the Marine Environment and Their Diversity at the Genomic Level.</title>
        <authorList>
            <person name="Tian X."/>
            <person name="Zhang Z."/>
            <person name="Yang T."/>
            <person name="Chen M."/>
            <person name="Li J."/>
            <person name="Chen F."/>
            <person name="Yang J."/>
            <person name="Li W."/>
            <person name="Zhang B."/>
            <person name="Zhang Z."/>
            <person name="Wu J."/>
            <person name="Zhang C."/>
            <person name="Long L."/>
            <person name="Xiao J."/>
        </authorList>
    </citation>
    <scope>NUCLEOTIDE SEQUENCE [LARGE SCALE GENOMIC DNA]</scope>
    <source>
        <strain evidence="2 3">SCSIO 10390</strain>
    </source>
</reference>
<dbReference type="OrthoDB" id="3627466at2"/>
<evidence type="ECO:0000313" key="2">
    <source>
        <dbReference type="EMBL" id="OEU90117.1"/>
    </source>
</evidence>
<sequence>MTEVFVRRLSRWQADREREAVADLYVEAYRGTAGEQFHDRQEYLRRLGEHVQRTGFELVTASTGGALAGSVYGYRPERTDEWWHGLHGELPADMAELTASGRAFVMTELMVLPSFRRRGIATRLQEHLLTPAGIGLAVTLIDQEDTPARCALTSWGWESLGKITPSPDRPPLEAWTRRRPR</sequence>
<dbReference type="SUPFAM" id="SSF55729">
    <property type="entry name" value="Acyl-CoA N-acyltransferases (Nat)"/>
    <property type="match status" value="1"/>
</dbReference>
<organism evidence="2 3">
    <name type="scientific">Streptomyces abyssalis</name>
    <dbReference type="NCBI Taxonomy" id="933944"/>
    <lineage>
        <taxon>Bacteria</taxon>
        <taxon>Bacillati</taxon>
        <taxon>Actinomycetota</taxon>
        <taxon>Actinomycetes</taxon>
        <taxon>Kitasatosporales</taxon>
        <taxon>Streptomycetaceae</taxon>
        <taxon>Streptomyces</taxon>
    </lineage>
</organism>
<dbReference type="InterPro" id="IPR016181">
    <property type="entry name" value="Acyl_CoA_acyltransferase"/>
</dbReference>
<dbReference type="Gene3D" id="3.40.630.30">
    <property type="match status" value="1"/>
</dbReference>
<gene>
    <name evidence="2" type="ORF">AN215_11105</name>
</gene>
<dbReference type="AlphaFoldDB" id="A0A1E7JPA1"/>
<dbReference type="RefSeq" id="WP_070012802.1">
    <property type="nucleotide sequence ID" value="NZ_LJGS01000044.1"/>
</dbReference>
<comment type="caution">
    <text evidence="2">The sequence shown here is derived from an EMBL/GenBank/DDBJ whole genome shotgun (WGS) entry which is preliminary data.</text>
</comment>